<evidence type="ECO:0000256" key="2">
    <source>
        <dbReference type="ARBA" id="ARBA00007357"/>
    </source>
</evidence>
<dbReference type="InterPro" id="IPR024079">
    <property type="entry name" value="MetalloPept_cat_dom_sf"/>
</dbReference>
<keyword evidence="6" id="KW-0862">Zinc</keyword>
<keyword evidence="8" id="KW-0472">Membrane</keyword>
<evidence type="ECO:0000256" key="6">
    <source>
        <dbReference type="ARBA" id="ARBA00022833"/>
    </source>
</evidence>
<dbReference type="PRINTS" id="PR00786">
    <property type="entry name" value="NEPRILYSIN"/>
</dbReference>
<comment type="similarity">
    <text evidence="2">Belongs to the peptidase M13 family.</text>
</comment>
<evidence type="ECO:0000256" key="7">
    <source>
        <dbReference type="ARBA" id="ARBA00023049"/>
    </source>
</evidence>
<evidence type="ECO:0000313" key="12">
    <source>
        <dbReference type="Proteomes" id="UP000827092"/>
    </source>
</evidence>
<dbReference type="InterPro" id="IPR018497">
    <property type="entry name" value="Peptidase_M13_C"/>
</dbReference>
<dbReference type="Proteomes" id="UP000827092">
    <property type="component" value="Unassembled WGS sequence"/>
</dbReference>
<dbReference type="Gene3D" id="1.10.1380.10">
    <property type="entry name" value="Neutral endopeptidase , domain2"/>
    <property type="match status" value="1"/>
</dbReference>
<feature type="domain" description="Peptidase M13 N-terminal" evidence="10">
    <location>
        <begin position="104"/>
        <end position="503"/>
    </location>
</feature>
<keyword evidence="4" id="KW-0479">Metal-binding</keyword>
<proteinExistence type="inferred from homology"/>
<dbReference type="InterPro" id="IPR008753">
    <property type="entry name" value="Peptidase_M13_N"/>
</dbReference>
<evidence type="ECO:0000259" key="10">
    <source>
        <dbReference type="Pfam" id="PF05649"/>
    </source>
</evidence>
<reference evidence="11 12" key="1">
    <citation type="journal article" date="2022" name="Nat. Ecol. Evol.">
        <title>A masculinizing supergene underlies an exaggerated male reproductive morph in a spider.</title>
        <authorList>
            <person name="Hendrickx F."/>
            <person name="De Corte Z."/>
            <person name="Sonet G."/>
            <person name="Van Belleghem S.M."/>
            <person name="Kostlbacher S."/>
            <person name="Vangestel C."/>
        </authorList>
    </citation>
    <scope>NUCLEOTIDE SEQUENCE [LARGE SCALE GENOMIC DNA]</scope>
    <source>
        <strain evidence="11">W744_W776</strain>
    </source>
</reference>
<dbReference type="EMBL" id="JAFNEN010000222">
    <property type="protein sequence ID" value="KAG8189070.1"/>
    <property type="molecule type" value="Genomic_DNA"/>
</dbReference>
<keyword evidence="7" id="KW-0482">Metalloprotease</keyword>
<gene>
    <name evidence="11" type="ORF">JTE90_025500</name>
</gene>
<evidence type="ECO:0000313" key="11">
    <source>
        <dbReference type="EMBL" id="KAG8189070.1"/>
    </source>
</evidence>
<dbReference type="GO" id="GO:0046872">
    <property type="term" value="F:metal ion binding"/>
    <property type="evidence" value="ECO:0007669"/>
    <property type="project" value="UniProtKB-KW"/>
</dbReference>
<protein>
    <recommendedName>
        <fullName evidence="13">Endothelin-converting enzyme 1</fullName>
    </recommendedName>
</protein>
<dbReference type="PANTHER" id="PTHR11733">
    <property type="entry name" value="ZINC METALLOPROTEASE FAMILY M13 NEPRILYSIN-RELATED"/>
    <property type="match status" value="1"/>
</dbReference>
<evidence type="ECO:0008006" key="13">
    <source>
        <dbReference type="Google" id="ProtNLM"/>
    </source>
</evidence>
<feature type="transmembrane region" description="Helical" evidence="8">
    <location>
        <begin position="46"/>
        <end position="66"/>
    </location>
</feature>
<dbReference type="GO" id="GO:0005886">
    <property type="term" value="C:plasma membrane"/>
    <property type="evidence" value="ECO:0007669"/>
    <property type="project" value="TreeGrafter"/>
</dbReference>
<evidence type="ECO:0000256" key="5">
    <source>
        <dbReference type="ARBA" id="ARBA00022801"/>
    </source>
</evidence>
<dbReference type="GO" id="GO:0016485">
    <property type="term" value="P:protein processing"/>
    <property type="evidence" value="ECO:0007669"/>
    <property type="project" value="TreeGrafter"/>
</dbReference>
<dbReference type="GO" id="GO:0004222">
    <property type="term" value="F:metalloendopeptidase activity"/>
    <property type="evidence" value="ECO:0007669"/>
    <property type="project" value="InterPro"/>
</dbReference>
<dbReference type="PROSITE" id="PS51885">
    <property type="entry name" value="NEPRILYSIN"/>
    <property type="match status" value="1"/>
</dbReference>
<dbReference type="AlphaFoldDB" id="A0AAV6UXJ7"/>
<dbReference type="CDD" id="cd08662">
    <property type="entry name" value="M13"/>
    <property type="match status" value="1"/>
</dbReference>
<evidence type="ECO:0000256" key="8">
    <source>
        <dbReference type="SAM" id="Phobius"/>
    </source>
</evidence>
<dbReference type="SUPFAM" id="SSF55486">
    <property type="entry name" value="Metalloproteases ('zincins'), catalytic domain"/>
    <property type="match status" value="2"/>
</dbReference>
<accession>A0AAV6UXJ7</accession>
<organism evidence="11 12">
    <name type="scientific">Oedothorax gibbosus</name>
    <dbReference type="NCBI Taxonomy" id="931172"/>
    <lineage>
        <taxon>Eukaryota</taxon>
        <taxon>Metazoa</taxon>
        <taxon>Ecdysozoa</taxon>
        <taxon>Arthropoda</taxon>
        <taxon>Chelicerata</taxon>
        <taxon>Arachnida</taxon>
        <taxon>Araneae</taxon>
        <taxon>Araneomorphae</taxon>
        <taxon>Entelegynae</taxon>
        <taxon>Araneoidea</taxon>
        <taxon>Linyphiidae</taxon>
        <taxon>Erigoninae</taxon>
        <taxon>Oedothorax</taxon>
    </lineage>
</organism>
<name>A0AAV6UXJ7_9ARAC</name>
<keyword evidence="8" id="KW-1133">Transmembrane helix</keyword>
<dbReference type="Pfam" id="PF01431">
    <property type="entry name" value="Peptidase_M13"/>
    <property type="match status" value="2"/>
</dbReference>
<evidence type="ECO:0000256" key="4">
    <source>
        <dbReference type="ARBA" id="ARBA00022723"/>
    </source>
</evidence>
<dbReference type="Gene3D" id="3.40.390.10">
    <property type="entry name" value="Collagenase (Catalytic Domain)"/>
    <property type="match status" value="2"/>
</dbReference>
<evidence type="ECO:0000256" key="1">
    <source>
        <dbReference type="ARBA" id="ARBA00001947"/>
    </source>
</evidence>
<feature type="domain" description="Peptidase M13 C-terminal" evidence="9">
    <location>
        <begin position="564"/>
        <end position="733"/>
    </location>
</feature>
<keyword evidence="5" id="KW-0378">Hydrolase</keyword>
<evidence type="ECO:0000256" key="3">
    <source>
        <dbReference type="ARBA" id="ARBA00022670"/>
    </source>
</evidence>
<keyword evidence="8" id="KW-0812">Transmembrane</keyword>
<dbReference type="PANTHER" id="PTHR11733:SF167">
    <property type="entry name" value="FI17812P1-RELATED"/>
    <property type="match status" value="1"/>
</dbReference>
<comment type="cofactor">
    <cofactor evidence="1">
        <name>Zn(2+)</name>
        <dbReference type="ChEBI" id="CHEBI:29105"/>
    </cofactor>
</comment>
<dbReference type="Pfam" id="PF05649">
    <property type="entry name" value="Peptidase_M13_N"/>
    <property type="match status" value="1"/>
</dbReference>
<dbReference type="InterPro" id="IPR000718">
    <property type="entry name" value="Peptidase_M13"/>
</dbReference>
<keyword evidence="3" id="KW-0645">Protease</keyword>
<keyword evidence="12" id="KW-1185">Reference proteome</keyword>
<feature type="domain" description="Peptidase M13 C-terminal" evidence="9">
    <location>
        <begin position="735"/>
        <end position="789"/>
    </location>
</feature>
<evidence type="ECO:0000259" key="9">
    <source>
        <dbReference type="Pfam" id="PF01431"/>
    </source>
</evidence>
<comment type="caution">
    <text evidence="11">The sequence shown here is derived from an EMBL/GenBank/DDBJ whole genome shotgun (WGS) entry which is preliminary data.</text>
</comment>
<sequence>MMIGQQEVPLNGNKVEENSHVHVETDSKGFRNFVWWNRRSRFERKLILLCLLFFVVCTALVIVNVISQDRLRRAERITSGTCHSKECIQAASQILEKMNPMVEPCDNFYEFACGNYINRNTVPDDHYTKSTMQTMEEDVYVTIKKMMERPVTSNDSEAIIKVKNLYTTCMNTSIVEDYSVTNLRELLTDQGIGEWPMIQTQWKKDKVDLEWRLAMLHVHQVQPLISTFVAPDDRNSSVKVLLVYSGSPLFSTDASDPNYARLYMSYKNLIAETVRLLKAPESTVKSDIEDMLDFEYKLTNISQGESSTENDTSSMDEDQLNKFNISMLEERIPEIKWGKLFGYFFDSIGLSALKDDLIIEIHCEKYLKDMVLLINRTSPRTVANYLTWRFVAKYLPYLDIHFRRLFNDFSQLLPDSFDDKRIFFARWKECVNIIKDKFGMALAALYVKEESYREDNLEEVKTLTSTLKHSFAEGIQEQSWLDTETKSVCEEKVLEMKLKLGFPSYILDPVELDTLYSGLDISEDNFLDNILKMNRYDVTKEMSETAGTVAKDSDWLGMSPLLVNAFYKAFANTIVLPLGILRPPFFVPGRLKYLNYGMIGFIIAHEITHGFDNSQVERNKQFKDGNVTQWWPDDMVEKFREQADCFVDQYFQLPIDIIGLNVSGNRTLGDNICDNSGMKVAYRYGEEPSLPGFSYNNLQVFFLQYAQTFCEVLSKEGYEKYTKDSHSPGKYRSTFCEVLSKEGYEKYTKDSHSPGKYRSNIPLMNSPEFSSVFNCPVGSPMNPAKKCRLWG</sequence>
<dbReference type="InterPro" id="IPR042089">
    <property type="entry name" value="Peptidase_M13_dom_2"/>
</dbReference>